<keyword evidence="2" id="KW-1185">Reference proteome</keyword>
<organism evidence="1 2">
    <name type="scientific">Chengkuizengella axinellae</name>
    <dbReference type="NCBI Taxonomy" id="3064388"/>
    <lineage>
        <taxon>Bacteria</taxon>
        <taxon>Bacillati</taxon>
        <taxon>Bacillota</taxon>
        <taxon>Bacilli</taxon>
        <taxon>Bacillales</taxon>
        <taxon>Paenibacillaceae</taxon>
        <taxon>Chengkuizengella</taxon>
    </lineage>
</organism>
<name>A0ABT9ITY1_9BACL</name>
<evidence type="ECO:0000313" key="1">
    <source>
        <dbReference type="EMBL" id="MDP5272552.1"/>
    </source>
</evidence>
<comment type="caution">
    <text evidence="1">The sequence shown here is derived from an EMBL/GenBank/DDBJ whole genome shotgun (WGS) entry which is preliminary data.</text>
</comment>
<dbReference type="RefSeq" id="WP_305989868.1">
    <property type="nucleotide sequence ID" value="NZ_JAVAMP010000001.1"/>
</dbReference>
<proteinExistence type="predicted"/>
<dbReference type="EMBL" id="JAVAMP010000001">
    <property type="protein sequence ID" value="MDP5272552.1"/>
    <property type="molecule type" value="Genomic_DNA"/>
</dbReference>
<dbReference type="Proteomes" id="UP001231941">
    <property type="component" value="Unassembled WGS sequence"/>
</dbReference>
<evidence type="ECO:0000313" key="2">
    <source>
        <dbReference type="Proteomes" id="UP001231941"/>
    </source>
</evidence>
<protein>
    <submittedName>
        <fullName evidence="1">Uncharacterized protein</fullName>
    </submittedName>
</protein>
<accession>A0ABT9ITY1</accession>
<sequence>MKLKRSLLITLCACVLVGGVTFVGSNIYFDDRSEDVDPININNTEDYERLIDISEVTV</sequence>
<reference evidence="1 2" key="1">
    <citation type="submission" date="2023-08" db="EMBL/GenBank/DDBJ databases">
        <authorList>
            <person name="Park J.-S."/>
        </authorList>
    </citation>
    <scope>NUCLEOTIDE SEQUENCE [LARGE SCALE GENOMIC DNA]</scope>
    <source>
        <strain evidence="1 2">2205SS18-9</strain>
    </source>
</reference>
<gene>
    <name evidence="1" type="ORF">Q5Y73_00370</name>
</gene>